<comment type="similarity">
    <text evidence="9">Belongs to the tRNA nucleotidyltransferase/poly(A) polymerase family.</text>
</comment>
<evidence type="ECO:0000256" key="7">
    <source>
        <dbReference type="ARBA" id="ARBA00022842"/>
    </source>
</evidence>
<keyword evidence="7" id="KW-0460">Magnesium</keyword>
<dbReference type="Pfam" id="PF12627">
    <property type="entry name" value="PolyA_pol_RNAbd"/>
    <property type="match status" value="1"/>
</dbReference>
<dbReference type="CDD" id="cd05398">
    <property type="entry name" value="NT_ClassII-CCAase"/>
    <property type="match status" value="1"/>
</dbReference>
<comment type="cofactor">
    <cofactor evidence="1">
        <name>Mg(2+)</name>
        <dbReference type="ChEBI" id="CHEBI:18420"/>
    </cofactor>
</comment>
<evidence type="ECO:0000313" key="13">
    <source>
        <dbReference type="EMBL" id="MDN7241091.1"/>
    </source>
</evidence>
<name>A0ABT8MZM2_9BACL</name>
<evidence type="ECO:0000259" key="11">
    <source>
        <dbReference type="Pfam" id="PF12627"/>
    </source>
</evidence>
<dbReference type="Pfam" id="PF13735">
    <property type="entry name" value="tRNA_NucTran2_2"/>
    <property type="match status" value="1"/>
</dbReference>
<evidence type="ECO:0000259" key="10">
    <source>
        <dbReference type="Pfam" id="PF01743"/>
    </source>
</evidence>
<evidence type="ECO:0000256" key="6">
    <source>
        <dbReference type="ARBA" id="ARBA00022741"/>
    </source>
</evidence>
<dbReference type="GO" id="GO:0004810">
    <property type="term" value="F:CCA tRNA nucleotidyltransferase activity"/>
    <property type="evidence" value="ECO:0007669"/>
    <property type="project" value="UniProtKB-EC"/>
</dbReference>
<dbReference type="InterPro" id="IPR050264">
    <property type="entry name" value="Bact_CCA-adding_enz_type3_sf"/>
</dbReference>
<dbReference type="Pfam" id="PF01743">
    <property type="entry name" value="PolyA_pol"/>
    <property type="match status" value="1"/>
</dbReference>
<dbReference type="Gene3D" id="1.10.3090.10">
    <property type="entry name" value="cca-adding enzyme, domain 2"/>
    <property type="match status" value="1"/>
</dbReference>
<evidence type="ECO:0000256" key="5">
    <source>
        <dbReference type="ARBA" id="ARBA00022723"/>
    </source>
</evidence>
<protein>
    <submittedName>
        <fullName evidence="13">CCA tRNA nucleotidyltransferase</fullName>
        <ecNumber evidence="13">2.7.7.72</ecNumber>
    </submittedName>
</protein>
<evidence type="ECO:0000256" key="3">
    <source>
        <dbReference type="ARBA" id="ARBA00022694"/>
    </source>
</evidence>
<organism evidence="13 14">
    <name type="scientific">Planococcus shixiaomingii</name>
    <dbReference type="NCBI Taxonomy" id="3058393"/>
    <lineage>
        <taxon>Bacteria</taxon>
        <taxon>Bacillati</taxon>
        <taxon>Bacillota</taxon>
        <taxon>Bacilli</taxon>
        <taxon>Bacillales</taxon>
        <taxon>Caryophanaceae</taxon>
        <taxon>Planococcus</taxon>
    </lineage>
</organism>
<gene>
    <name evidence="13" type="ORF">QWY14_04780</name>
</gene>
<dbReference type="PANTHER" id="PTHR46173:SF1">
    <property type="entry name" value="CCA TRNA NUCLEOTIDYLTRANSFERASE 1, MITOCHONDRIAL"/>
    <property type="match status" value="1"/>
</dbReference>
<evidence type="ECO:0000256" key="4">
    <source>
        <dbReference type="ARBA" id="ARBA00022695"/>
    </source>
</evidence>
<evidence type="ECO:0000256" key="2">
    <source>
        <dbReference type="ARBA" id="ARBA00022679"/>
    </source>
</evidence>
<comment type="caution">
    <text evidence="13">The sequence shown here is derived from an EMBL/GenBank/DDBJ whole genome shotgun (WGS) entry which is preliminary data.</text>
</comment>
<keyword evidence="2 9" id="KW-0808">Transferase</keyword>
<evidence type="ECO:0000256" key="1">
    <source>
        <dbReference type="ARBA" id="ARBA00001946"/>
    </source>
</evidence>
<dbReference type="InterPro" id="IPR043519">
    <property type="entry name" value="NT_sf"/>
</dbReference>
<dbReference type="RefSeq" id="WP_301722913.1">
    <property type="nucleotide sequence ID" value="NZ_JAUJWV010000001.1"/>
</dbReference>
<dbReference type="InterPro" id="IPR002646">
    <property type="entry name" value="PolA_pol_head_dom"/>
</dbReference>
<evidence type="ECO:0000256" key="8">
    <source>
        <dbReference type="ARBA" id="ARBA00022884"/>
    </source>
</evidence>
<keyword evidence="4 13" id="KW-0548">Nucleotidyltransferase</keyword>
<keyword evidence="14" id="KW-1185">Reference proteome</keyword>
<dbReference type="Gene3D" id="3.30.460.10">
    <property type="entry name" value="Beta Polymerase, domain 2"/>
    <property type="match status" value="1"/>
</dbReference>
<accession>A0ABT8MZM2</accession>
<proteinExistence type="inferred from homology"/>
<dbReference type="Proteomes" id="UP001172055">
    <property type="component" value="Unassembled WGS sequence"/>
</dbReference>
<evidence type="ECO:0000313" key="14">
    <source>
        <dbReference type="Proteomes" id="UP001172055"/>
    </source>
</evidence>
<feature type="domain" description="CCA-adding enzyme C-terminal" evidence="12">
    <location>
        <begin position="242"/>
        <end position="368"/>
    </location>
</feature>
<keyword evidence="8 9" id="KW-0694">RNA-binding</keyword>
<evidence type="ECO:0000259" key="12">
    <source>
        <dbReference type="Pfam" id="PF13735"/>
    </source>
</evidence>
<dbReference type="InterPro" id="IPR032828">
    <property type="entry name" value="PolyA_RNA-bd"/>
</dbReference>
<dbReference type="InterPro" id="IPR032810">
    <property type="entry name" value="CCA-adding_enz_C"/>
</dbReference>
<keyword evidence="3" id="KW-0819">tRNA processing</keyword>
<dbReference type="SUPFAM" id="SSF81891">
    <property type="entry name" value="Poly A polymerase C-terminal region-like"/>
    <property type="match status" value="1"/>
</dbReference>
<evidence type="ECO:0000256" key="9">
    <source>
        <dbReference type="RuleBase" id="RU003953"/>
    </source>
</evidence>
<keyword evidence="5" id="KW-0479">Metal-binding</keyword>
<reference evidence="13 14" key="1">
    <citation type="submission" date="2023-06" db="EMBL/GenBank/DDBJ databases">
        <title>Novel species in genus Planococcus.</title>
        <authorList>
            <person name="Ning S."/>
        </authorList>
    </citation>
    <scope>NUCLEOTIDE SEQUENCE [LARGE SCALE GENOMIC DNA]</scope>
    <source>
        <strain evidence="13 14">N028</strain>
    </source>
</reference>
<feature type="domain" description="Poly A polymerase head" evidence="10">
    <location>
        <begin position="18"/>
        <end position="137"/>
    </location>
</feature>
<dbReference type="EMBL" id="JAUJWV010000001">
    <property type="protein sequence ID" value="MDN7241091.1"/>
    <property type="molecule type" value="Genomic_DNA"/>
</dbReference>
<dbReference type="Gene3D" id="1.10.246.80">
    <property type="match status" value="1"/>
</dbReference>
<keyword evidence="6" id="KW-0547">Nucleotide-binding</keyword>
<dbReference type="EC" id="2.7.7.72" evidence="13"/>
<dbReference type="PANTHER" id="PTHR46173">
    <property type="entry name" value="CCA TRNA NUCLEOTIDYLTRANSFERASE 1, MITOCHONDRIAL"/>
    <property type="match status" value="1"/>
</dbReference>
<feature type="domain" description="tRNA nucleotidyltransferase/poly(A) polymerase RNA and SrmB- binding" evidence="11">
    <location>
        <begin position="165"/>
        <end position="220"/>
    </location>
</feature>
<sequence length="377" mass="43607">MKTAVKAIRTLEDAGYEAYMVGGAVRDFLLGKQPDDWDVATNATPEKVKELFNRTVDTGIEHGTVLVLLDGEGIEVTTFRTDGLYTDKRRPDSVEFVQSLEEDLKRRDFTINAMAMAEDLHIIDPFGGKEDLKKRLIKAVGNPDSRFQEDALRMLRAIRFSGQLDFEIDEETLASIRKQAPLIQSIAVERIKTEIDKIFFNKNTSRSMAYLVRSGLNGYLPSGEMFNLDWSLYKEEGDHLKGWSFMLYQHEKEVEQIREYKFSNEEKRLMSKALEAARIDEWNAWTFYAFSARELAIASFLSKQSIDIPAVKSQLPIQSRKELAVSGNDLMQWSGDKQGPWLKKWVEEIERQIVFGLLQNNKEQIKEWFLHEYHRQT</sequence>
<dbReference type="NCBIfam" id="NF009814">
    <property type="entry name" value="PRK13299.1"/>
    <property type="match status" value="1"/>
</dbReference>
<dbReference type="SUPFAM" id="SSF81301">
    <property type="entry name" value="Nucleotidyltransferase"/>
    <property type="match status" value="1"/>
</dbReference>